<reference evidence="1 2" key="1">
    <citation type="submission" date="2021-03" db="EMBL/GenBank/DDBJ databases">
        <title>Five novel Rahnella species.</title>
        <authorList>
            <person name="Brady C."/>
            <person name="Asselin J."/>
            <person name="Beer S."/>
            <person name="Bruberg M.B."/>
            <person name="Crampton B."/>
            <person name="Venter S."/>
            <person name="Arnold D."/>
            <person name="Denman S."/>
        </authorList>
    </citation>
    <scope>NUCLEOTIDE SEQUENCE [LARGE SCALE GENOMIC DNA]</scope>
    <source>
        <strain evidence="1 2">H11b</strain>
    </source>
</reference>
<protein>
    <submittedName>
        <fullName evidence="1">Uncharacterized protein</fullName>
    </submittedName>
</protein>
<keyword evidence="2" id="KW-1185">Reference proteome</keyword>
<comment type="caution">
    <text evidence="1">The sequence shown here is derived from an EMBL/GenBank/DDBJ whole genome shotgun (WGS) entry which is preliminary data.</text>
</comment>
<gene>
    <name evidence="1" type="ORF">J1778_03465</name>
</gene>
<dbReference type="RefSeq" id="WP_217172013.1">
    <property type="nucleotide sequence ID" value="NZ_JAFMOW010000051.1"/>
</dbReference>
<organism evidence="1 2">
    <name type="scientific">Rahnella bonaserana</name>
    <dbReference type="NCBI Taxonomy" id="2816248"/>
    <lineage>
        <taxon>Bacteria</taxon>
        <taxon>Pseudomonadati</taxon>
        <taxon>Pseudomonadota</taxon>
        <taxon>Gammaproteobacteria</taxon>
        <taxon>Enterobacterales</taxon>
        <taxon>Yersiniaceae</taxon>
        <taxon>Rahnella</taxon>
    </lineage>
</organism>
<name>A0ABS6LQE6_9GAMM</name>
<evidence type="ECO:0000313" key="1">
    <source>
        <dbReference type="EMBL" id="MBU9854345.1"/>
    </source>
</evidence>
<accession>A0ABS6LQE6</accession>
<dbReference type="EMBL" id="JAFMOW010000051">
    <property type="protein sequence ID" value="MBU9854345.1"/>
    <property type="molecule type" value="Genomic_DNA"/>
</dbReference>
<dbReference type="Proteomes" id="UP000734343">
    <property type="component" value="Unassembled WGS sequence"/>
</dbReference>
<evidence type="ECO:0000313" key="2">
    <source>
        <dbReference type="Proteomes" id="UP000734343"/>
    </source>
</evidence>
<sequence>MRPQRLITKVADTMPPGILLEYELAQEDDDTDGRVTLTTAGGGRKNFTLEIKTVHRIETLAGIERRTNQSVNGLPVLLICNRLSPPLADYCMQNRINFIDSAGNAHIDVPGLCIIIQGKQEEKTNVAVGGIFPEGVMKLLFVLLSEPDALNKTYRQLAELSGISLGMVSKAFDILEQRRHYRKAKTGRRLIDTDGLSAMWINDYARSLKPRLDLLTLEAPSSWEHLPLETGEYASGELAAASLSGGYLVPVTGIIYTPYSLVERRNRLALRPAREPGLQIIASFWGALTLNSRAKAMLCLGDLLDGGDDRSREVARIINDKYLNLKDSALFSY</sequence>
<proteinExistence type="predicted"/>
<dbReference type="InterPro" id="IPR019238">
    <property type="entry name" value="AbiEi_2"/>
</dbReference>
<dbReference type="Pfam" id="PF09952">
    <property type="entry name" value="AbiEi_2"/>
    <property type="match status" value="1"/>
</dbReference>